<dbReference type="GO" id="GO:0045892">
    <property type="term" value="P:negative regulation of DNA-templated transcription"/>
    <property type="evidence" value="ECO:0007669"/>
    <property type="project" value="InterPro"/>
</dbReference>
<dbReference type="Pfam" id="PF03965">
    <property type="entry name" value="Penicillinase_R"/>
    <property type="match status" value="1"/>
</dbReference>
<dbReference type="OrthoDB" id="279010at2"/>
<sequence length="180" mass="20716">MIIKAFLLYKSFLPKKISLREKKFGHYENYRTFVYEDIRRTSNHPLKISVLKTIRPTDSELEILSVLWEKGPCTVREVHDVLSQTKDAGYTTTLKLMQIMHDKSLLHRDTSSKTHIYTAAVSQEKTQQQLLEKMIDTVFGGSASQLVMQALGQHSSSEEELNKIKAYLADIEKQQKNGKN</sequence>
<evidence type="ECO:0000256" key="4">
    <source>
        <dbReference type="ARBA" id="ARBA00023163"/>
    </source>
</evidence>
<protein>
    <submittedName>
        <fullName evidence="5">Predicted transcriptional regulator</fullName>
    </submittedName>
</protein>
<dbReference type="InterPro" id="IPR036388">
    <property type="entry name" value="WH-like_DNA-bd_sf"/>
</dbReference>
<keyword evidence="6" id="KW-1185">Reference proteome</keyword>
<dbReference type="GO" id="GO:0003677">
    <property type="term" value="F:DNA binding"/>
    <property type="evidence" value="ECO:0007669"/>
    <property type="project" value="UniProtKB-KW"/>
</dbReference>
<dbReference type="STRING" id="408074.SAMN05660909_00119"/>
<keyword evidence="4" id="KW-0804">Transcription</keyword>
<evidence type="ECO:0000256" key="2">
    <source>
        <dbReference type="ARBA" id="ARBA00023015"/>
    </source>
</evidence>
<dbReference type="Gene3D" id="1.10.4040.10">
    <property type="entry name" value="Penicillinase repressor domain"/>
    <property type="match status" value="1"/>
</dbReference>
<keyword evidence="3" id="KW-0238">DNA-binding</keyword>
<dbReference type="EMBL" id="FNRL01000001">
    <property type="protein sequence ID" value="SDZ91463.1"/>
    <property type="molecule type" value="Genomic_DNA"/>
</dbReference>
<proteinExistence type="inferred from homology"/>
<dbReference type="InterPro" id="IPR005650">
    <property type="entry name" value="BlaI_family"/>
</dbReference>
<evidence type="ECO:0000256" key="1">
    <source>
        <dbReference type="ARBA" id="ARBA00011046"/>
    </source>
</evidence>
<name>A0A1H3WWE4_9BACT</name>
<keyword evidence="2" id="KW-0805">Transcription regulation</keyword>
<evidence type="ECO:0000256" key="3">
    <source>
        <dbReference type="ARBA" id="ARBA00023125"/>
    </source>
</evidence>
<dbReference type="SUPFAM" id="SSF46785">
    <property type="entry name" value="Winged helix' DNA-binding domain"/>
    <property type="match status" value="1"/>
</dbReference>
<evidence type="ECO:0000313" key="5">
    <source>
        <dbReference type="EMBL" id="SDZ91463.1"/>
    </source>
</evidence>
<evidence type="ECO:0000313" key="6">
    <source>
        <dbReference type="Proteomes" id="UP000199656"/>
    </source>
</evidence>
<reference evidence="6" key="1">
    <citation type="submission" date="2016-10" db="EMBL/GenBank/DDBJ databases">
        <authorList>
            <person name="Varghese N."/>
            <person name="Submissions S."/>
        </authorList>
    </citation>
    <scope>NUCLEOTIDE SEQUENCE [LARGE SCALE GENOMIC DNA]</scope>
    <source>
        <strain evidence="6">DSM 23920</strain>
    </source>
</reference>
<organism evidence="5 6">
    <name type="scientific">Chitinophaga terrae</name>
    <name type="common">ex Kim and Jung 2007</name>
    <dbReference type="NCBI Taxonomy" id="408074"/>
    <lineage>
        <taxon>Bacteria</taxon>
        <taxon>Pseudomonadati</taxon>
        <taxon>Bacteroidota</taxon>
        <taxon>Chitinophagia</taxon>
        <taxon>Chitinophagales</taxon>
        <taxon>Chitinophagaceae</taxon>
        <taxon>Chitinophaga</taxon>
    </lineage>
</organism>
<comment type="similarity">
    <text evidence="1">Belongs to the BlaI transcriptional regulatory family.</text>
</comment>
<dbReference type="AlphaFoldDB" id="A0A1H3WWE4"/>
<accession>A0A1H3WWE4</accession>
<dbReference type="InterPro" id="IPR036390">
    <property type="entry name" value="WH_DNA-bd_sf"/>
</dbReference>
<dbReference type="Gene3D" id="1.10.10.10">
    <property type="entry name" value="Winged helix-like DNA-binding domain superfamily/Winged helix DNA-binding domain"/>
    <property type="match status" value="1"/>
</dbReference>
<gene>
    <name evidence="5" type="ORF">SAMN05660909_00119</name>
</gene>
<dbReference type="Proteomes" id="UP000199656">
    <property type="component" value="Unassembled WGS sequence"/>
</dbReference>